<dbReference type="EMBL" id="JABFUD020000006">
    <property type="protein sequence ID" value="KAI5078328.1"/>
    <property type="molecule type" value="Genomic_DNA"/>
</dbReference>
<sequence length="118" mass="13007">SNMHDEPSFCLLPVDVPNEQHGTTIVGQVKHGKVGHANEATDVGVNVEKMPHVEVVTTCKGFVVTKGLLDVDASLEDAILSPTENKTKQKDNWARKKFDNWRKLSGLDCEVGLEKLEL</sequence>
<feature type="non-terminal residue" evidence="1">
    <location>
        <position position="1"/>
    </location>
</feature>
<proteinExistence type="predicted"/>
<feature type="non-terminal residue" evidence="1">
    <location>
        <position position="118"/>
    </location>
</feature>
<organism evidence="1 2">
    <name type="scientific">Adiantum capillus-veneris</name>
    <name type="common">Maidenhair fern</name>
    <dbReference type="NCBI Taxonomy" id="13818"/>
    <lineage>
        <taxon>Eukaryota</taxon>
        <taxon>Viridiplantae</taxon>
        <taxon>Streptophyta</taxon>
        <taxon>Embryophyta</taxon>
        <taxon>Tracheophyta</taxon>
        <taxon>Polypodiopsida</taxon>
        <taxon>Polypodiidae</taxon>
        <taxon>Polypodiales</taxon>
        <taxon>Pteridineae</taxon>
        <taxon>Pteridaceae</taxon>
        <taxon>Vittarioideae</taxon>
        <taxon>Adiantum</taxon>
    </lineage>
</organism>
<dbReference type="AlphaFoldDB" id="A0A9D4V287"/>
<evidence type="ECO:0000313" key="2">
    <source>
        <dbReference type="Proteomes" id="UP000886520"/>
    </source>
</evidence>
<accession>A0A9D4V287</accession>
<name>A0A9D4V287_ADICA</name>
<comment type="caution">
    <text evidence="1">The sequence shown here is derived from an EMBL/GenBank/DDBJ whole genome shotgun (WGS) entry which is preliminary data.</text>
</comment>
<dbReference type="OrthoDB" id="2005511at2759"/>
<keyword evidence="2" id="KW-1185">Reference proteome</keyword>
<reference evidence="1" key="1">
    <citation type="submission" date="2021-01" db="EMBL/GenBank/DDBJ databases">
        <title>Adiantum capillus-veneris genome.</title>
        <authorList>
            <person name="Fang Y."/>
            <person name="Liao Q."/>
        </authorList>
    </citation>
    <scope>NUCLEOTIDE SEQUENCE</scope>
    <source>
        <strain evidence="1">H3</strain>
        <tissue evidence="1">Leaf</tissue>
    </source>
</reference>
<gene>
    <name evidence="1" type="ORF">GOP47_0005999</name>
</gene>
<dbReference type="Proteomes" id="UP000886520">
    <property type="component" value="Chromosome 6"/>
</dbReference>
<protein>
    <submittedName>
        <fullName evidence="1">Uncharacterized protein</fullName>
    </submittedName>
</protein>
<evidence type="ECO:0000313" key="1">
    <source>
        <dbReference type="EMBL" id="KAI5078328.1"/>
    </source>
</evidence>